<keyword evidence="1" id="KW-0539">Nucleus</keyword>
<dbReference type="InterPro" id="IPR009071">
    <property type="entry name" value="HMG_box_dom"/>
</dbReference>
<feature type="DNA-binding region" description="HMG box" evidence="1">
    <location>
        <begin position="205"/>
        <end position="270"/>
    </location>
</feature>
<accession>A0A9P7VEY2</accession>
<dbReference type="GeneID" id="66113579"/>
<dbReference type="OrthoDB" id="4026410at2759"/>
<proteinExistence type="predicted"/>
<protein>
    <recommendedName>
        <fullName evidence="3">HMG box domain-containing protein</fullName>
    </recommendedName>
</protein>
<evidence type="ECO:0000256" key="1">
    <source>
        <dbReference type="PROSITE-ProRule" id="PRU00267"/>
    </source>
</evidence>
<dbReference type="SMART" id="SM00398">
    <property type="entry name" value="HMG"/>
    <property type="match status" value="1"/>
</dbReference>
<keyword evidence="2" id="KW-0175">Coiled coil</keyword>
<feature type="domain" description="HMG box" evidence="3">
    <location>
        <begin position="205"/>
        <end position="270"/>
    </location>
</feature>
<evidence type="ECO:0000313" key="5">
    <source>
        <dbReference type="Proteomes" id="UP000790833"/>
    </source>
</evidence>
<evidence type="ECO:0000256" key="2">
    <source>
        <dbReference type="SAM" id="Coils"/>
    </source>
</evidence>
<gene>
    <name evidence="4" type="ORF">KQ657_000205</name>
</gene>
<dbReference type="PROSITE" id="PS50118">
    <property type="entry name" value="HMG_BOX_2"/>
    <property type="match status" value="1"/>
</dbReference>
<dbReference type="Proteomes" id="UP000790833">
    <property type="component" value="Unassembled WGS sequence"/>
</dbReference>
<evidence type="ECO:0000259" key="3">
    <source>
        <dbReference type="PROSITE" id="PS50118"/>
    </source>
</evidence>
<name>A0A9P7VEY2_9ASCO</name>
<dbReference type="EMBL" id="JAHMUF010000001">
    <property type="protein sequence ID" value="KAG7196193.1"/>
    <property type="molecule type" value="Genomic_DNA"/>
</dbReference>
<evidence type="ECO:0000313" key="4">
    <source>
        <dbReference type="EMBL" id="KAG7196193.1"/>
    </source>
</evidence>
<dbReference type="GO" id="GO:0003677">
    <property type="term" value="F:DNA binding"/>
    <property type="evidence" value="ECO:0007669"/>
    <property type="project" value="UniProtKB-UniRule"/>
</dbReference>
<dbReference type="SUPFAM" id="SSF47095">
    <property type="entry name" value="HMG-box"/>
    <property type="match status" value="1"/>
</dbReference>
<dbReference type="RefSeq" id="XP_043051738.1">
    <property type="nucleotide sequence ID" value="XM_043191061.1"/>
</dbReference>
<keyword evidence="5" id="KW-1185">Reference proteome</keyword>
<dbReference type="InterPro" id="IPR036910">
    <property type="entry name" value="HMG_box_dom_sf"/>
</dbReference>
<comment type="caution">
    <text evidence="4">The sequence shown here is derived from an EMBL/GenBank/DDBJ whole genome shotgun (WGS) entry which is preliminary data.</text>
</comment>
<feature type="coiled-coil region" evidence="2">
    <location>
        <begin position="83"/>
        <end position="117"/>
    </location>
</feature>
<dbReference type="GO" id="GO:0005634">
    <property type="term" value="C:nucleus"/>
    <property type="evidence" value="ECO:0007669"/>
    <property type="project" value="UniProtKB-UniRule"/>
</dbReference>
<reference evidence="4" key="1">
    <citation type="submission" date="2021-03" db="EMBL/GenBank/DDBJ databases">
        <authorList>
            <person name="Palmer J.M."/>
        </authorList>
    </citation>
    <scope>NUCLEOTIDE SEQUENCE</scope>
    <source>
        <strain evidence="4">ARV_011</strain>
    </source>
</reference>
<dbReference type="Gene3D" id="1.10.30.10">
    <property type="entry name" value="High mobility group box domain"/>
    <property type="match status" value="1"/>
</dbReference>
<dbReference type="AlphaFoldDB" id="A0A9P7VEY2"/>
<organism evidence="4 5">
    <name type="scientific">Scheffersomyces spartinae</name>
    <dbReference type="NCBI Taxonomy" id="45513"/>
    <lineage>
        <taxon>Eukaryota</taxon>
        <taxon>Fungi</taxon>
        <taxon>Dikarya</taxon>
        <taxon>Ascomycota</taxon>
        <taxon>Saccharomycotina</taxon>
        <taxon>Pichiomycetes</taxon>
        <taxon>Debaryomycetaceae</taxon>
        <taxon>Scheffersomyces</taxon>
    </lineage>
</organism>
<sequence>MSSSNVNITQLIQVNPIRPSRHTKILELIITKNMISINCAKGALSTSMRAFVFASVRTMGTSAVLAYPLTKTASSTKTTTAAVTSLKGQLKKEKEKLTKLNSKLKAKESALKTKQKERAADAKAKAAAKAKQVQTKQIKAQVVRKATKTIRGISPLNAFIKEITGGTLTDKISNWKTLANDERTIWKEKADEINAKTEQVFKPKPKSIASGYQNFLAEEHSKDRYRDLAFGDKSKQIAESWRQLSEEAKKQYNTPADVQKKAKEAYDAWVQSRVDAYLKHKATKKEIAAFESK</sequence>
<keyword evidence="1" id="KW-0238">DNA-binding</keyword>